<name>A0A0C3HAU3_OIDMZ</name>
<proteinExistence type="predicted"/>
<dbReference type="Proteomes" id="UP000054321">
    <property type="component" value="Unassembled WGS sequence"/>
</dbReference>
<dbReference type="EMBL" id="KN832872">
    <property type="protein sequence ID" value="KIN05371.1"/>
    <property type="molecule type" value="Genomic_DNA"/>
</dbReference>
<dbReference type="AlphaFoldDB" id="A0A0C3HAU3"/>
<keyword evidence="2" id="KW-1185">Reference proteome</keyword>
<gene>
    <name evidence="1" type="ORF">OIDMADRAFT_51182</name>
</gene>
<sequence>MLTTRHKTGSVADSLDDALIGQLQADAEAFAAVVGDDWPSTDISHRDNNRQPGSVDPLSITASSLAVIGAVTKTLTTITKFVRSVRDTRHVQGTERSAHGAEATSYKPTAWRFYSCCFRRSHYFRSIVGHGAQLQEYRKREQQRLERPKCKQVLSLG</sequence>
<organism evidence="1 2">
    <name type="scientific">Oidiodendron maius (strain Zn)</name>
    <dbReference type="NCBI Taxonomy" id="913774"/>
    <lineage>
        <taxon>Eukaryota</taxon>
        <taxon>Fungi</taxon>
        <taxon>Dikarya</taxon>
        <taxon>Ascomycota</taxon>
        <taxon>Pezizomycotina</taxon>
        <taxon>Leotiomycetes</taxon>
        <taxon>Leotiomycetes incertae sedis</taxon>
        <taxon>Myxotrichaceae</taxon>
        <taxon>Oidiodendron</taxon>
    </lineage>
</organism>
<dbReference type="InParanoid" id="A0A0C3HAU3"/>
<protein>
    <submittedName>
        <fullName evidence="1">Uncharacterized protein</fullName>
    </submittedName>
</protein>
<reference evidence="2" key="2">
    <citation type="submission" date="2015-01" db="EMBL/GenBank/DDBJ databases">
        <title>Evolutionary Origins and Diversification of the Mycorrhizal Mutualists.</title>
        <authorList>
            <consortium name="DOE Joint Genome Institute"/>
            <consortium name="Mycorrhizal Genomics Consortium"/>
            <person name="Kohler A."/>
            <person name="Kuo A."/>
            <person name="Nagy L.G."/>
            <person name="Floudas D."/>
            <person name="Copeland A."/>
            <person name="Barry K.W."/>
            <person name="Cichocki N."/>
            <person name="Veneault-Fourrey C."/>
            <person name="LaButti K."/>
            <person name="Lindquist E.A."/>
            <person name="Lipzen A."/>
            <person name="Lundell T."/>
            <person name="Morin E."/>
            <person name="Murat C."/>
            <person name="Riley R."/>
            <person name="Ohm R."/>
            <person name="Sun H."/>
            <person name="Tunlid A."/>
            <person name="Henrissat B."/>
            <person name="Grigoriev I.V."/>
            <person name="Hibbett D.S."/>
            <person name="Martin F."/>
        </authorList>
    </citation>
    <scope>NUCLEOTIDE SEQUENCE [LARGE SCALE GENOMIC DNA]</scope>
    <source>
        <strain evidence="2">Zn</strain>
    </source>
</reference>
<dbReference type="HOGENOM" id="CLU_1678445_0_0_1"/>
<accession>A0A0C3HAU3</accession>
<evidence type="ECO:0000313" key="1">
    <source>
        <dbReference type="EMBL" id="KIN05371.1"/>
    </source>
</evidence>
<evidence type="ECO:0000313" key="2">
    <source>
        <dbReference type="Proteomes" id="UP000054321"/>
    </source>
</evidence>
<reference evidence="1 2" key="1">
    <citation type="submission" date="2014-04" db="EMBL/GenBank/DDBJ databases">
        <authorList>
            <consortium name="DOE Joint Genome Institute"/>
            <person name="Kuo A."/>
            <person name="Martino E."/>
            <person name="Perotto S."/>
            <person name="Kohler A."/>
            <person name="Nagy L.G."/>
            <person name="Floudas D."/>
            <person name="Copeland A."/>
            <person name="Barry K.W."/>
            <person name="Cichocki N."/>
            <person name="Veneault-Fourrey C."/>
            <person name="LaButti K."/>
            <person name="Lindquist E.A."/>
            <person name="Lipzen A."/>
            <person name="Lundell T."/>
            <person name="Morin E."/>
            <person name="Murat C."/>
            <person name="Sun H."/>
            <person name="Tunlid A."/>
            <person name="Henrissat B."/>
            <person name="Grigoriev I.V."/>
            <person name="Hibbett D.S."/>
            <person name="Martin F."/>
            <person name="Nordberg H.P."/>
            <person name="Cantor M.N."/>
            <person name="Hua S.X."/>
        </authorList>
    </citation>
    <scope>NUCLEOTIDE SEQUENCE [LARGE SCALE GENOMIC DNA]</scope>
    <source>
        <strain evidence="1 2">Zn</strain>
    </source>
</reference>